<comment type="caution">
    <text evidence="3">The sequence shown here is derived from an EMBL/GenBank/DDBJ whole genome shotgun (WGS) entry which is preliminary data.</text>
</comment>
<evidence type="ECO:0000259" key="2">
    <source>
        <dbReference type="Pfam" id="PF13839"/>
    </source>
</evidence>
<dbReference type="PANTHER" id="PTHR32285:SF149">
    <property type="entry name" value="TRICHOME BIREFRINGENCE-LIKE N-TERMINAL DOMAIN-CONTAINING PROTEIN"/>
    <property type="match status" value="1"/>
</dbReference>
<dbReference type="Pfam" id="PF13839">
    <property type="entry name" value="PC-Esterase"/>
    <property type="match status" value="1"/>
</dbReference>
<dbReference type="STRING" id="3476.A0A2P5D7Z0"/>
<accession>A0A2P5D7Z0</accession>
<dbReference type="GO" id="GO:0005794">
    <property type="term" value="C:Golgi apparatus"/>
    <property type="evidence" value="ECO:0007669"/>
    <property type="project" value="TreeGrafter"/>
</dbReference>
<reference evidence="4" key="1">
    <citation type="submission" date="2016-06" db="EMBL/GenBank/DDBJ databases">
        <title>Parallel loss of symbiosis genes in relatives of nitrogen-fixing non-legume Parasponia.</title>
        <authorList>
            <person name="Van Velzen R."/>
            <person name="Holmer R."/>
            <person name="Bu F."/>
            <person name="Rutten L."/>
            <person name="Van Zeijl A."/>
            <person name="Liu W."/>
            <person name="Santuari L."/>
            <person name="Cao Q."/>
            <person name="Sharma T."/>
            <person name="Shen D."/>
            <person name="Roswanjaya Y."/>
            <person name="Wardhani T."/>
            <person name="Kalhor M.S."/>
            <person name="Jansen J."/>
            <person name="Van den Hoogen J."/>
            <person name="Gungor B."/>
            <person name="Hartog M."/>
            <person name="Hontelez J."/>
            <person name="Verver J."/>
            <person name="Yang W.-C."/>
            <person name="Schijlen E."/>
            <person name="Repin R."/>
            <person name="Schilthuizen M."/>
            <person name="Schranz E."/>
            <person name="Heidstra R."/>
            <person name="Miyata K."/>
            <person name="Fedorova E."/>
            <person name="Kohlen W."/>
            <person name="Bisseling T."/>
            <person name="Smit S."/>
            <person name="Geurts R."/>
        </authorList>
    </citation>
    <scope>NUCLEOTIDE SEQUENCE [LARGE SCALE GENOMIC DNA]</scope>
    <source>
        <strain evidence="4">cv. WU1-14</strain>
    </source>
</reference>
<dbReference type="Proteomes" id="UP000237105">
    <property type="component" value="Unassembled WGS sequence"/>
</dbReference>
<dbReference type="PANTHER" id="PTHR32285">
    <property type="entry name" value="PROTEIN TRICHOME BIREFRINGENCE-LIKE 9-RELATED"/>
    <property type="match status" value="1"/>
</dbReference>
<evidence type="ECO:0000313" key="4">
    <source>
        <dbReference type="Proteomes" id="UP000237105"/>
    </source>
</evidence>
<comment type="similarity">
    <text evidence="1">Belongs to the PC-esterase family. TBL subfamily.</text>
</comment>
<dbReference type="OrthoDB" id="2016263at2759"/>
<proteinExistence type="inferred from homology"/>
<keyword evidence="4" id="KW-1185">Reference proteome</keyword>
<organism evidence="3 4">
    <name type="scientific">Parasponia andersonii</name>
    <name type="common">Sponia andersonii</name>
    <dbReference type="NCBI Taxonomy" id="3476"/>
    <lineage>
        <taxon>Eukaryota</taxon>
        <taxon>Viridiplantae</taxon>
        <taxon>Streptophyta</taxon>
        <taxon>Embryophyta</taxon>
        <taxon>Tracheophyta</taxon>
        <taxon>Spermatophyta</taxon>
        <taxon>Magnoliopsida</taxon>
        <taxon>eudicotyledons</taxon>
        <taxon>Gunneridae</taxon>
        <taxon>Pentapetalae</taxon>
        <taxon>rosids</taxon>
        <taxon>fabids</taxon>
        <taxon>Rosales</taxon>
        <taxon>Cannabaceae</taxon>
        <taxon>Parasponia</taxon>
    </lineage>
</organism>
<dbReference type="InterPro" id="IPR029962">
    <property type="entry name" value="TBL"/>
</dbReference>
<name>A0A2P5D7Z0_PARAD</name>
<dbReference type="InterPro" id="IPR026057">
    <property type="entry name" value="TBL_C"/>
</dbReference>
<sequence>MNSLVAYKKALRTWAQWVDSNIDPRVNKVFFQGISPDHVNGKEWGEPMVKICEGQSGPVGGSSYPGGPHLAEKILEEVLRSVSKPVHLLNVTTFSQLRKDGHPSVYGYGGRRDMDCSYY</sequence>
<gene>
    <name evidence="3" type="ORF">PanWU01x14_088170</name>
</gene>
<protein>
    <submittedName>
        <fullName evidence="3">Trichome birefringence-like family</fullName>
    </submittedName>
</protein>
<evidence type="ECO:0000256" key="1">
    <source>
        <dbReference type="ARBA" id="ARBA00007727"/>
    </source>
</evidence>
<feature type="domain" description="Trichome birefringence-like C-terminal" evidence="2">
    <location>
        <begin position="1"/>
        <end position="118"/>
    </location>
</feature>
<evidence type="ECO:0000313" key="3">
    <source>
        <dbReference type="EMBL" id="PON69376.1"/>
    </source>
</evidence>
<dbReference type="GO" id="GO:0016413">
    <property type="term" value="F:O-acetyltransferase activity"/>
    <property type="evidence" value="ECO:0007669"/>
    <property type="project" value="InterPro"/>
</dbReference>
<dbReference type="EMBL" id="JXTB01000056">
    <property type="protein sequence ID" value="PON69376.1"/>
    <property type="molecule type" value="Genomic_DNA"/>
</dbReference>
<dbReference type="AlphaFoldDB" id="A0A2P5D7Z0"/>